<comment type="caution">
    <text evidence="9">The sequence shown here is derived from an EMBL/GenBank/DDBJ whole genome shotgun (WGS) entry which is preliminary data.</text>
</comment>
<evidence type="ECO:0000256" key="8">
    <source>
        <dbReference type="SAM" id="MobiDB-lite"/>
    </source>
</evidence>
<evidence type="ECO:0008006" key="11">
    <source>
        <dbReference type="Google" id="ProtNLM"/>
    </source>
</evidence>
<dbReference type="PROSITE" id="PS00587">
    <property type="entry name" value="GLYCOSYL_HYDROL_F17"/>
    <property type="match status" value="1"/>
</dbReference>
<comment type="subcellular location">
    <subcellularLocation>
        <location evidence="1">Secreted</location>
        <location evidence="1">Cell wall</location>
    </subcellularLocation>
</comment>
<dbReference type="GO" id="GO:0009986">
    <property type="term" value="C:cell surface"/>
    <property type="evidence" value="ECO:0007669"/>
    <property type="project" value="TreeGrafter"/>
</dbReference>
<dbReference type="GO" id="GO:0071555">
    <property type="term" value="P:cell wall organization"/>
    <property type="evidence" value="ECO:0007669"/>
    <property type="project" value="TreeGrafter"/>
</dbReference>
<protein>
    <recommendedName>
        <fullName evidence="11">Glycoside hydrolase family 17 protein</fullName>
    </recommendedName>
</protein>
<dbReference type="GO" id="GO:0009277">
    <property type="term" value="C:fungal-type cell wall"/>
    <property type="evidence" value="ECO:0007669"/>
    <property type="project" value="TreeGrafter"/>
</dbReference>
<evidence type="ECO:0000256" key="7">
    <source>
        <dbReference type="ARBA" id="ARBA00023295"/>
    </source>
</evidence>
<dbReference type="InterPro" id="IPR000490">
    <property type="entry name" value="Glyco_hydro_17"/>
</dbReference>
<evidence type="ECO:0000256" key="3">
    <source>
        <dbReference type="ARBA" id="ARBA00022512"/>
    </source>
</evidence>
<dbReference type="EMBL" id="BDGI01000069">
    <property type="protein sequence ID" value="GAV28407.1"/>
    <property type="molecule type" value="Genomic_DNA"/>
</dbReference>
<sequence length="533" mass="55230">MLDFILAAPIPLPIAEPTALAGASDKTAQVFINNMQVNPAQITAVYELEKRDVIITDDYTATTTTTGDCSTTVNGNTPTAPAVVTVAQTVVVDGNGATVQANTPAPAPTTTAAATTSTSESVYVTTWPNGEVFYSQLPETMVSPVNVAPTSSTDNALTTATNNALTTATNNAATTSSTFSSSETEATSIQNTANSPAPNVPTTSSDAPATTSAASSSSEAPEQDTTTDAQVGAQPTSTSSASTSPCSTSSLSTSAPSPSSSGCLTKVPHAIVYSPYDNNGSCKDYSAVSSDLQLIYSKNINELRVYGNDCNYLSTVLKAAKEIGFKVNQGFWISDAGVDSIDTAVDDLISYVTSGSGGYGWELFSYLTIGNEAVNSGYCSASDLISKISDVKGKLQNAGYTGKVTTSEPPVSFEKNPSLCTSSGIDFVGINPHSYFDVNSSADEAGSFVSGQIQIVQGACGNMDIVVTETGYPNQGDTNGKNVPSPENQLAAVQSILDNVSVDVTILTTFEDLWKLPGPYNIEQHFGIIQILP</sequence>
<dbReference type="Gene3D" id="3.20.20.80">
    <property type="entry name" value="Glycosidases"/>
    <property type="match status" value="2"/>
</dbReference>
<dbReference type="GO" id="GO:0005576">
    <property type="term" value="C:extracellular region"/>
    <property type="evidence" value="ECO:0007669"/>
    <property type="project" value="TreeGrafter"/>
</dbReference>
<dbReference type="AlphaFoldDB" id="A0A1Q2YFS5"/>
<comment type="similarity">
    <text evidence="2">Belongs to the glycosyl hydrolase 17 family.</text>
</comment>
<keyword evidence="6" id="KW-0378">Hydrolase</keyword>
<dbReference type="GO" id="GO:0042973">
    <property type="term" value="F:glucan endo-1,3-beta-D-glucosidase activity"/>
    <property type="evidence" value="ECO:0007669"/>
    <property type="project" value="TreeGrafter"/>
</dbReference>
<feature type="compositionally biased region" description="Low complexity" evidence="8">
    <location>
        <begin position="173"/>
        <end position="188"/>
    </location>
</feature>
<evidence type="ECO:0000256" key="4">
    <source>
        <dbReference type="ARBA" id="ARBA00022525"/>
    </source>
</evidence>
<evidence type="ECO:0000256" key="6">
    <source>
        <dbReference type="ARBA" id="ARBA00022801"/>
    </source>
</evidence>
<keyword evidence="4" id="KW-0964">Secreted</keyword>
<reference evidence="9 10" key="1">
    <citation type="submission" date="2016-08" db="EMBL/GenBank/DDBJ databases">
        <title>Whole genome shotgun sequence of Pichia membranifaciens KS47-1.</title>
        <authorList>
            <person name="Konishi M."/>
            <person name="Ishida M."/>
            <person name="Arakawa T."/>
            <person name="Kato Y."/>
            <person name="Horiuchi J."/>
        </authorList>
    </citation>
    <scope>NUCLEOTIDE SEQUENCE [LARGE SCALE GENOMIC DNA]</scope>
    <source>
        <strain evidence="9 10">KS47-1</strain>
    </source>
</reference>
<accession>A0A1Q2YFS5</accession>
<feature type="compositionally biased region" description="Low complexity" evidence="8">
    <location>
        <begin position="235"/>
        <end position="262"/>
    </location>
</feature>
<dbReference type="Proteomes" id="UP000186136">
    <property type="component" value="Unassembled WGS sequence"/>
</dbReference>
<evidence type="ECO:0000256" key="5">
    <source>
        <dbReference type="ARBA" id="ARBA00022729"/>
    </source>
</evidence>
<dbReference type="SUPFAM" id="SSF51445">
    <property type="entry name" value="(Trans)glycosidases"/>
    <property type="match status" value="1"/>
</dbReference>
<keyword evidence="10" id="KW-1185">Reference proteome</keyword>
<dbReference type="PANTHER" id="PTHR16631">
    <property type="entry name" value="GLUCAN 1,3-BETA-GLUCOSIDASE"/>
    <property type="match status" value="1"/>
</dbReference>
<dbReference type="InterPro" id="IPR017853">
    <property type="entry name" value="GH"/>
</dbReference>
<evidence type="ECO:0000313" key="9">
    <source>
        <dbReference type="EMBL" id="GAV28407.1"/>
    </source>
</evidence>
<feature type="compositionally biased region" description="Low complexity" evidence="8">
    <location>
        <begin position="201"/>
        <end position="220"/>
    </location>
</feature>
<dbReference type="OrthoDB" id="4082933at2759"/>
<evidence type="ECO:0000256" key="1">
    <source>
        <dbReference type="ARBA" id="ARBA00004191"/>
    </source>
</evidence>
<keyword evidence="7" id="KW-0326">Glycosidase</keyword>
<dbReference type="GO" id="GO:0005975">
    <property type="term" value="P:carbohydrate metabolic process"/>
    <property type="evidence" value="ECO:0007669"/>
    <property type="project" value="InterPro"/>
</dbReference>
<proteinExistence type="inferred from homology"/>
<dbReference type="InterPro" id="IPR050732">
    <property type="entry name" value="Beta-glucan_modifiers"/>
</dbReference>
<organism evidence="9 10">
    <name type="scientific">Pichia membranifaciens</name>
    <dbReference type="NCBI Taxonomy" id="4926"/>
    <lineage>
        <taxon>Eukaryota</taxon>
        <taxon>Fungi</taxon>
        <taxon>Dikarya</taxon>
        <taxon>Ascomycota</taxon>
        <taxon>Saccharomycotina</taxon>
        <taxon>Pichiomycetes</taxon>
        <taxon>Pichiales</taxon>
        <taxon>Pichiaceae</taxon>
        <taxon>Pichia</taxon>
    </lineage>
</organism>
<name>A0A1Q2YFS5_9ASCO</name>
<feature type="region of interest" description="Disordered" evidence="8">
    <location>
        <begin position="173"/>
        <end position="262"/>
    </location>
</feature>
<gene>
    <name evidence="9" type="ORF">PMKS-001878</name>
</gene>
<keyword evidence="5" id="KW-0732">Signal</keyword>
<keyword evidence="3" id="KW-0134">Cell wall</keyword>
<evidence type="ECO:0000313" key="10">
    <source>
        <dbReference type="Proteomes" id="UP000186136"/>
    </source>
</evidence>
<dbReference type="PANTHER" id="PTHR16631:SF24">
    <property type="entry name" value="FAMILY 17 GLUCOSIDASE SCW11-RELATED"/>
    <property type="match status" value="1"/>
</dbReference>
<evidence type="ECO:0000256" key="2">
    <source>
        <dbReference type="ARBA" id="ARBA00008773"/>
    </source>
</evidence>